<dbReference type="AlphaFoldDB" id="Q7P731"/>
<dbReference type="InterPro" id="IPR050793">
    <property type="entry name" value="CMP-NeuNAc_synthase"/>
</dbReference>
<dbReference type="CDD" id="cd02513">
    <property type="entry name" value="CMP-NeuAc_Synthase"/>
    <property type="match status" value="1"/>
</dbReference>
<dbReference type="Gene3D" id="3.90.550.10">
    <property type="entry name" value="Spore Coat Polysaccharide Biosynthesis Protein SpsA, Chain A"/>
    <property type="match status" value="1"/>
</dbReference>
<dbReference type="GO" id="GO:0008781">
    <property type="term" value="F:N-acylneuraminate cytidylyltransferase activity"/>
    <property type="evidence" value="ECO:0007669"/>
    <property type="project" value="UniProtKB-EC"/>
</dbReference>
<keyword evidence="1" id="KW-0548">Nucleotidyltransferase</keyword>
<evidence type="ECO:0000313" key="1">
    <source>
        <dbReference type="EMBL" id="EAA24632.1"/>
    </source>
</evidence>
<name>Q7P731_FUSVC</name>
<dbReference type="EC" id="2.7.7.43" evidence="1"/>
<evidence type="ECO:0000313" key="2">
    <source>
        <dbReference type="Proteomes" id="UP000006454"/>
    </source>
</evidence>
<gene>
    <name evidence="1" type="ORF">FNV1768</name>
</gene>
<dbReference type="PANTHER" id="PTHR21485">
    <property type="entry name" value="HAD SUPERFAMILY MEMBERS CMAS AND KDSC"/>
    <property type="match status" value="1"/>
</dbReference>
<dbReference type="InterPro" id="IPR029044">
    <property type="entry name" value="Nucleotide-diphossugar_trans"/>
</dbReference>
<dbReference type="EMBL" id="AABF01000022">
    <property type="protein sequence ID" value="EAA24632.1"/>
    <property type="molecule type" value="Genomic_DNA"/>
</dbReference>
<protein>
    <submittedName>
        <fullName evidence="1">Acylneuraminate cytidylyltransferase</fullName>
        <ecNumber evidence="1">2.7.7.43</ecNumber>
    </submittedName>
</protein>
<dbReference type="Proteomes" id="UP000006454">
    <property type="component" value="Unassembled WGS sequence"/>
</dbReference>
<organism evidence="1 2">
    <name type="scientific">Fusobacterium vincentii ATCC 49256</name>
    <dbReference type="NCBI Taxonomy" id="209882"/>
    <lineage>
        <taxon>Bacteria</taxon>
        <taxon>Fusobacteriati</taxon>
        <taxon>Fusobacteriota</taxon>
        <taxon>Fusobacteriia</taxon>
        <taxon>Fusobacteriales</taxon>
        <taxon>Fusobacteriaceae</taxon>
        <taxon>Fusobacterium</taxon>
    </lineage>
</organism>
<dbReference type="SUPFAM" id="SSF53448">
    <property type="entry name" value="Nucleotide-diphospho-sugar transferases"/>
    <property type="match status" value="1"/>
</dbReference>
<comment type="caution">
    <text evidence="1">The sequence shown here is derived from an EMBL/GenBank/DDBJ whole genome shotgun (WGS) entry which is preliminary data.</text>
</comment>
<accession>Q7P731</accession>
<reference evidence="1 2" key="1">
    <citation type="journal article" date="2003" name="Genome Res.">
        <title>Genome analysis of F. nucleatum sub spp vincentii and its comparison with the genome of F. nucleatum ATCC 25586.</title>
        <authorList>
            <person name="Kapatral V."/>
            <person name="Ivanova N."/>
            <person name="Anderson I."/>
            <person name="Reznik G."/>
            <person name="Bhattacharyya A."/>
            <person name="Gardner W.L."/>
            <person name="Mikhailova N."/>
            <person name="Lapidus A."/>
            <person name="Larsen N."/>
            <person name="D'Souza M."/>
            <person name="Walunas T."/>
            <person name="Haselkorn R."/>
            <person name="Overbeek R."/>
            <person name="Kyrpides N."/>
        </authorList>
    </citation>
    <scope>NUCLEOTIDE SEQUENCE [LARGE SCALE GENOMIC DNA]</scope>
    <source>
        <strain evidence="1 2">ATCC 49256</strain>
    </source>
</reference>
<dbReference type="PANTHER" id="PTHR21485:SF6">
    <property type="entry name" value="N-ACYLNEURAMINATE CYTIDYLYLTRANSFERASE-RELATED"/>
    <property type="match status" value="1"/>
</dbReference>
<keyword evidence="1" id="KW-0808">Transferase</keyword>
<dbReference type="Pfam" id="PF02348">
    <property type="entry name" value="CTP_transf_3"/>
    <property type="match status" value="1"/>
</dbReference>
<proteinExistence type="predicted"/>
<sequence>MYREKKILCVIPARKGSKRIKWKNIVPLAGSPMLEYTVKCALNSKYIDRVIVSTDSYYIKKLAKKMGADTPFIRPKNLATDDAKTIDVLLHAVKYCEEFEKEKYDYLVLLQNTSPLRKSWQVDEAIEKIVSSTLDSLVSISEVREHPVLMKILSNNKKLIPLLNNLKKNKFRSIYRINGAIFINKIDKNFNSDTILTNNQLPYIMKRETSIDIDTIEDIKVAEYYLGVEKMKKNQKYILKGEVWRS</sequence>
<dbReference type="InterPro" id="IPR003329">
    <property type="entry name" value="Cytidylyl_trans"/>
</dbReference>